<sequence>MQRKRPRERFVYVLDYMKEGNPLDKHRTHKNRPIAQLLGYDYFILMEGSVNGEDLQIEDKIDLDNNRSIRIDFTISYEDLTSVAKDTLVRVLKKTIMDREQTFVEFFNKSESLTLKLHALELLPGIGKKTLRIILDERKKKPFESFKDIETRAGIKNIPDVLLERIMIEITRKDKYYLFAYPVETEYNRKPQEQYIYIGYLEKLRQKS</sequence>
<dbReference type="OrthoDB" id="7902at2157"/>
<accession>A0A1W6K3W4</accession>
<proteinExistence type="predicted"/>
<dbReference type="PANTHER" id="PTHR40734:SF1">
    <property type="entry name" value="DNA-BINDING PROTEIN"/>
    <property type="match status" value="1"/>
</dbReference>
<dbReference type="Proteomes" id="UP000193404">
    <property type="component" value="Chromosome"/>
</dbReference>
<organism evidence="1 2">
    <name type="scientific">Acidianus manzaensis</name>
    <dbReference type="NCBI Taxonomy" id="282676"/>
    <lineage>
        <taxon>Archaea</taxon>
        <taxon>Thermoproteota</taxon>
        <taxon>Thermoprotei</taxon>
        <taxon>Sulfolobales</taxon>
        <taxon>Sulfolobaceae</taxon>
        <taxon>Acidianus</taxon>
    </lineage>
</organism>
<dbReference type="InterPro" id="IPR012340">
    <property type="entry name" value="NA-bd_OB-fold"/>
</dbReference>
<dbReference type="EMBL" id="CP020477">
    <property type="protein sequence ID" value="ARM77114.1"/>
    <property type="molecule type" value="Genomic_DNA"/>
</dbReference>
<gene>
    <name evidence="1" type="ORF">B6F84_07585</name>
</gene>
<dbReference type="PANTHER" id="PTHR40734">
    <property type="entry name" value="TRNA-SPECIFIC ADENOSINE DEAMINASE-RELATED"/>
    <property type="match status" value="1"/>
</dbReference>
<evidence type="ECO:0000313" key="1">
    <source>
        <dbReference type="EMBL" id="ARM77114.1"/>
    </source>
</evidence>
<dbReference type="RefSeq" id="WP_148692868.1">
    <property type="nucleotide sequence ID" value="NZ_CP020477.1"/>
</dbReference>
<reference evidence="1 2" key="1">
    <citation type="submission" date="2017-03" db="EMBL/GenBank/DDBJ databases">
        <title>Sulfur activation and transportation mechanism of thermophilic Archaea Acidianus manzaensis YN-25.</title>
        <authorList>
            <person name="Ma Y."/>
            <person name="Yang Y."/>
            <person name="Xia J."/>
        </authorList>
    </citation>
    <scope>NUCLEOTIDE SEQUENCE [LARGE SCALE GENOMIC DNA]</scope>
    <source>
        <strain evidence="1 2">YN-25</strain>
    </source>
</reference>
<dbReference type="Gene3D" id="1.10.150.280">
    <property type="entry name" value="AF1531-like domain"/>
    <property type="match status" value="1"/>
</dbReference>
<keyword evidence="2" id="KW-1185">Reference proteome</keyword>
<dbReference type="AlphaFoldDB" id="A0A1W6K3W4"/>
<dbReference type="Pfam" id="PF04919">
    <property type="entry name" value="DUF655"/>
    <property type="match status" value="1"/>
</dbReference>
<dbReference type="Gene3D" id="2.40.50.140">
    <property type="entry name" value="Nucleic acid-binding proteins"/>
    <property type="match status" value="1"/>
</dbReference>
<name>A0A1W6K3W4_9CREN</name>
<dbReference type="InterPro" id="IPR007003">
    <property type="entry name" value="DUF655"/>
</dbReference>
<dbReference type="STRING" id="282676.B6F84_07585"/>
<dbReference type="GeneID" id="41590770"/>
<protein>
    <submittedName>
        <fullName evidence="1">RNA-binding protein</fullName>
    </submittedName>
</protein>
<dbReference type="SUPFAM" id="SSF160975">
    <property type="entry name" value="AF1531-like"/>
    <property type="match status" value="1"/>
</dbReference>
<evidence type="ECO:0000313" key="2">
    <source>
        <dbReference type="Proteomes" id="UP000193404"/>
    </source>
</evidence>
<dbReference type="KEGG" id="aman:B6F84_07585"/>